<dbReference type="GO" id="GO:0034067">
    <property type="term" value="P:protein localization to Golgi apparatus"/>
    <property type="evidence" value="ECO:0007669"/>
    <property type="project" value="TreeGrafter"/>
</dbReference>
<evidence type="ECO:0000256" key="7">
    <source>
        <dbReference type="ARBA" id="ARBA00039478"/>
    </source>
</evidence>
<reference evidence="10" key="1">
    <citation type="submission" date="2021-01" db="UniProtKB">
        <authorList>
            <consortium name="EnsemblMetazoa"/>
        </authorList>
    </citation>
    <scope>IDENTIFICATION</scope>
</reference>
<accession>A0A7M5X0N2</accession>
<dbReference type="InterPro" id="IPR024156">
    <property type="entry name" value="Small_GTPase_ARF"/>
</dbReference>
<feature type="binding site" evidence="8">
    <location>
        <begin position="24"/>
        <end position="31"/>
    </location>
    <ligand>
        <name>GTP</name>
        <dbReference type="ChEBI" id="CHEBI:37565"/>
    </ligand>
</feature>
<proteinExistence type="inferred from homology"/>
<dbReference type="Pfam" id="PF00025">
    <property type="entry name" value="Arf"/>
    <property type="match status" value="1"/>
</dbReference>
<dbReference type="SUPFAM" id="SSF52540">
    <property type="entry name" value="P-loop containing nucleoside triphosphate hydrolases"/>
    <property type="match status" value="1"/>
</dbReference>
<name>A0A7M5X0N2_9CNID</name>
<comment type="subunit">
    <text evidence="6">Interacts with SYS1.</text>
</comment>
<dbReference type="AlphaFoldDB" id="A0A7M5X0N2"/>
<dbReference type="CDD" id="cd04160">
    <property type="entry name" value="Arfrp1"/>
    <property type="match status" value="1"/>
</dbReference>
<dbReference type="Proteomes" id="UP000594262">
    <property type="component" value="Unplaced"/>
</dbReference>
<dbReference type="InterPro" id="IPR027417">
    <property type="entry name" value="P-loop_NTPase"/>
</dbReference>
<dbReference type="PANTHER" id="PTHR45909:SF1">
    <property type="entry name" value="ADP-RIBOSYLATION FACTOR-RELATED PROTEIN 1"/>
    <property type="match status" value="1"/>
</dbReference>
<comment type="function">
    <text evidence="5">Trans-Golgi-associated GTPase that regulates protein sorting. Controls the targeting of ARL1 and its effector to the trans-Golgi. Required for the lipidation of chylomicrons in the intestine and required for VLDL lipidation in the liver.</text>
</comment>
<feature type="binding site" evidence="8">
    <location>
        <position position="79"/>
    </location>
    <ligand>
        <name>GTP</name>
        <dbReference type="ChEBI" id="CHEBI:37565"/>
    </ligand>
</feature>
<dbReference type="RefSeq" id="XP_066928496.1">
    <property type="nucleotide sequence ID" value="XM_067072395.1"/>
</dbReference>
<evidence type="ECO:0000256" key="8">
    <source>
        <dbReference type="PIRSR" id="PIRSR606689-1"/>
    </source>
</evidence>
<evidence type="ECO:0000256" key="3">
    <source>
        <dbReference type="ARBA" id="ARBA00022741"/>
    </source>
</evidence>
<evidence type="ECO:0000256" key="6">
    <source>
        <dbReference type="ARBA" id="ARBA00038765"/>
    </source>
</evidence>
<dbReference type="SMART" id="SM00175">
    <property type="entry name" value="RAB"/>
    <property type="match status" value="1"/>
</dbReference>
<keyword evidence="9" id="KW-0460">Magnesium</keyword>
<evidence type="ECO:0000256" key="9">
    <source>
        <dbReference type="PIRSR" id="PIRSR606689-2"/>
    </source>
</evidence>
<organism evidence="10 11">
    <name type="scientific">Clytia hemisphaerica</name>
    <dbReference type="NCBI Taxonomy" id="252671"/>
    <lineage>
        <taxon>Eukaryota</taxon>
        <taxon>Metazoa</taxon>
        <taxon>Cnidaria</taxon>
        <taxon>Hydrozoa</taxon>
        <taxon>Hydroidolina</taxon>
        <taxon>Leptothecata</taxon>
        <taxon>Obeliida</taxon>
        <taxon>Clytiidae</taxon>
        <taxon>Clytia</taxon>
    </lineage>
</organism>
<dbReference type="Gene3D" id="3.40.50.300">
    <property type="entry name" value="P-loop containing nucleotide triphosphate hydrolases"/>
    <property type="match status" value="1"/>
</dbReference>
<dbReference type="InterPro" id="IPR005225">
    <property type="entry name" value="Small_GTP-bd"/>
</dbReference>
<keyword evidence="9" id="KW-0479">Metal-binding</keyword>
<dbReference type="GO" id="GO:0005794">
    <property type="term" value="C:Golgi apparatus"/>
    <property type="evidence" value="ECO:0007669"/>
    <property type="project" value="TreeGrafter"/>
</dbReference>
<dbReference type="GO" id="GO:0005525">
    <property type="term" value="F:GTP binding"/>
    <property type="evidence" value="ECO:0007669"/>
    <property type="project" value="UniProtKB-KW"/>
</dbReference>
<dbReference type="PRINTS" id="PR00449">
    <property type="entry name" value="RASTRNSFRMNG"/>
</dbReference>
<dbReference type="PROSITE" id="PS51417">
    <property type="entry name" value="ARF"/>
    <property type="match status" value="1"/>
</dbReference>
<dbReference type="InterPro" id="IPR006689">
    <property type="entry name" value="Small_GTPase_ARF/SAR"/>
</dbReference>
<comment type="similarity">
    <text evidence="1">Belongs to the small GTPase superfamily. Arf family.</text>
</comment>
<dbReference type="NCBIfam" id="TIGR00231">
    <property type="entry name" value="small_GTP"/>
    <property type="match status" value="1"/>
</dbReference>
<dbReference type="GO" id="GO:0006886">
    <property type="term" value="P:intracellular protein transport"/>
    <property type="evidence" value="ECO:0007669"/>
    <property type="project" value="TreeGrafter"/>
</dbReference>
<dbReference type="FunFam" id="3.40.50.300:FF:001166">
    <property type="entry name" value="ADP-ribosylation factor D"/>
    <property type="match status" value="1"/>
</dbReference>
<keyword evidence="3 8" id="KW-0547">Nucleotide-binding</keyword>
<evidence type="ECO:0000256" key="1">
    <source>
        <dbReference type="ARBA" id="ARBA00010290"/>
    </source>
</evidence>
<feature type="binding site" evidence="9">
    <location>
        <position position="31"/>
    </location>
    <ligand>
        <name>Mg(2+)</name>
        <dbReference type="ChEBI" id="CHEBI:18420"/>
    </ligand>
</feature>
<evidence type="ECO:0000256" key="5">
    <source>
        <dbReference type="ARBA" id="ARBA00037377"/>
    </source>
</evidence>
<protein>
    <recommendedName>
        <fullName evidence="2">ADP-ribosylation factor-like protein 6</fullName>
    </recommendedName>
    <alternativeName>
        <fullName evidence="7">ADP-ribosylation factor-related protein 1</fullName>
    </alternativeName>
</protein>
<keyword evidence="4 8" id="KW-0342">GTP-binding</keyword>
<evidence type="ECO:0000313" key="11">
    <source>
        <dbReference type="Proteomes" id="UP000594262"/>
    </source>
</evidence>
<evidence type="ECO:0000256" key="4">
    <source>
        <dbReference type="ARBA" id="ARBA00023134"/>
    </source>
</evidence>
<dbReference type="EnsemblMetazoa" id="CLYHEMT015617.1">
    <property type="protein sequence ID" value="CLYHEMP015617.1"/>
    <property type="gene ID" value="CLYHEMG015617"/>
</dbReference>
<sequence>MFTLLRGLWKYLFQKDEYCILIVGLDNAGKTTFLEQTKRKYATKAYNGIPFEKIGPTVGMNIGKIDLKSDVLLLWDLGGQEELQSLWDKYFLDCNGVIYVIDSSDSPRLGESYECFRNLLTHSDLEGIPLLVLANKQDKPSCITVDEVKEVFNKSAAFLGKRDCMLHGISALDGTGVDDGLQWMLEHVKRNYNRPPREKDIR</sequence>
<dbReference type="GO" id="GO:0003924">
    <property type="term" value="F:GTPase activity"/>
    <property type="evidence" value="ECO:0007669"/>
    <property type="project" value="InterPro"/>
</dbReference>
<dbReference type="SMART" id="SM00178">
    <property type="entry name" value="SAR"/>
    <property type="match status" value="1"/>
</dbReference>
<dbReference type="GO" id="GO:0043001">
    <property type="term" value="P:Golgi to plasma membrane protein transport"/>
    <property type="evidence" value="ECO:0007669"/>
    <property type="project" value="TreeGrafter"/>
</dbReference>
<feature type="binding site" evidence="8">
    <location>
        <begin position="135"/>
        <end position="138"/>
    </location>
    <ligand>
        <name>GTP</name>
        <dbReference type="ChEBI" id="CHEBI:37565"/>
    </ligand>
</feature>
<dbReference type="GO" id="GO:0046872">
    <property type="term" value="F:metal ion binding"/>
    <property type="evidence" value="ECO:0007669"/>
    <property type="project" value="UniProtKB-KW"/>
</dbReference>
<dbReference type="OrthoDB" id="414781at2759"/>
<keyword evidence="11" id="KW-1185">Reference proteome</keyword>
<evidence type="ECO:0000256" key="2">
    <source>
        <dbReference type="ARBA" id="ARBA00019766"/>
    </source>
</evidence>
<feature type="binding site" evidence="9">
    <location>
        <position position="57"/>
    </location>
    <ligand>
        <name>Mg(2+)</name>
        <dbReference type="ChEBI" id="CHEBI:18420"/>
    </ligand>
</feature>
<dbReference type="PANTHER" id="PTHR45909">
    <property type="entry name" value="ADP-RIBOSYLATION FACTOR-RELATED PROTEIN 1"/>
    <property type="match status" value="1"/>
</dbReference>
<dbReference type="GeneID" id="136815974"/>
<evidence type="ECO:0000313" key="10">
    <source>
        <dbReference type="EnsemblMetazoa" id="CLYHEMP015617.1"/>
    </source>
</evidence>
<dbReference type="SMART" id="SM00177">
    <property type="entry name" value="ARF"/>
    <property type="match status" value="1"/>
</dbReference>